<gene>
    <name evidence="7" type="ORF">METZ01_LOCUS52678</name>
</gene>
<feature type="transmembrane region" description="Helical" evidence="5">
    <location>
        <begin position="6"/>
        <end position="25"/>
    </location>
</feature>
<keyword evidence="4 5" id="KW-0472">Membrane</keyword>
<evidence type="ECO:0000256" key="5">
    <source>
        <dbReference type="SAM" id="Phobius"/>
    </source>
</evidence>
<organism evidence="7">
    <name type="scientific">marine metagenome</name>
    <dbReference type="NCBI Taxonomy" id="408172"/>
    <lineage>
        <taxon>unclassified sequences</taxon>
        <taxon>metagenomes</taxon>
        <taxon>ecological metagenomes</taxon>
    </lineage>
</organism>
<accession>A0A381S8K5</accession>
<evidence type="ECO:0000259" key="6">
    <source>
        <dbReference type="Pfam" id="PF07298"/>
    </source>
</evidence>
<keyword evidence="3 5" id="KW-1133">Transmembrane helix</keyword>
<feature type="transmembrane region" description="Helical" evidence="5">
    <location>
        <begin position="120"/>
        <end position="139"/>
    </location>
</feature>
<feature type="transmembrane region" description="Helical" evidence="5">
    <location>
        <begin position="151"/>
        <end position="171"/>
    </location>
</feature>
<dbReference type="Pfam" id="PF07298">
    <property type="entry name" value="NnrU"/>
    <property type="match status" value="1"/>
</dbReference>
<evidence type="ECO:0000313" key="7">
    <source>
        <dbReference type="EMBL" id="SUZ99824.1"/>
    </source>
</evidence>
<evidence type="ECO:0000256" key="1">
    <source>
        <dbReference type="ARBA" id="ARBA00004141"/>
    </source>
</evidence>
<reference evidence="7" key="1">
    <citation type="submission" date="2018-05" db="EMBL/GenBank/DDBJ databases">
        <authorList>
            <person name="Lanie J.A."/>
            <person name="Ng W.-L."/>
            <person name="Kazmierczak K.M."/>
            <person name="Andrzejewski T.M."/>
            <person name="Davidsen T.M."/>
            <person name="Wayne K.J."/>
            <person name="Tettelin H."/>
            <person name="Glass J.I."/>
            <person name="Rusch D."/>
            <person name="Podicherti R."/>
            <person name="Tsui H.-C.T."/>
            <person name="Winkler M.E."/>
        </authorList>
    </citation>
    <scope>NUCLEOTIDE SEQUENCE</scope>
</reference>
<feature type="transmembrane region" description="Helical" evidence="5">
    <location>
        <begin position="37"/>
        <end position="53"/>
    </location>
</feature>
<evidence type="ECO:0000256" key="3">
    <source>
        <dbReference type="ARBA" id="ARBA00022989"/>
    </source>
</evidence>
<protein>
    <recommendedName>
        <fullName evidence="6">NnrU domain-containing protein</fullName>
    </recommendedName>
</protein>
<feature type="transmembrane region" description="Helical" evidence="5">
    <location>
        <begin position="98"/>
        <end position="114"/>
    </location>
</feature>
<dbReference type="InterPro" id="IPR009915">
    <property type="entry name" value="NnrU_dom"/>
</dbReference>
<feature type="transmembrane region" description="Helical" evidence="5">
    <location>
        <begin position="73"/>
        <end position="91"/>
    </location>
</feature>
<dbReference type="EMBL" id="UINC01002741">
    <property type="protein sequence ID" value="SUZ99824.1"/>
    <property type="molecule type" value="Genomic_DNA"/>
</dbReference>
<feature type="domain" description="NnrU" evidence="6">
    <location>
        <begin position="4"/>
        <end position="179"/>
    </location>
</feature>
<dbReference type="GO" id="GO:0016020">
    <property type="term" value="C:membrane"/>
    <property type="evidence" value="ECO:0007669"/>
    <property type="project" value="UniProtKB-SubCell"/>
</dbReference>
<keyword evidence="2 5" id="KW-0812">Transmembrane</keyword>
<dbReference type="AlphaFoldDB" id="A0A381S8K5"/>
<sequence>MFEVGIGIFFGSHLIPFIGKLRLFLQNKLGENPYKGLFTLVSLVGLLLIIFGYDSNTNLLYAVNASAYLYSKYIMFIFFTLLIAANMPTYIKQTIKHPMSLGIAIWAILHLMVNSDISSVILFGSFLAYSVISVLLSELRDSEIKEINPKISFDILSVALGVFLTFLAFNFHEYLSGVSLG</sequence>
<evidence type="ECO:0000256" key="2">
    <source>
        <dbReference type="ARBA" id="ARBA00022692"/>
    </source>
</evidence>
<comment type="subcellular location">
    <subcellularLocation>
        <location evidence="1">Membrane</location>
        <topology evidence="1">Multi-pass membrane protein</topology>
    </subcellularLocation>
</comment>
<evidence type="ECO:0000256" key="4">
    <source>
        <dbReference type="ARBA" id="ARBA00023136"/>
    </source>
</evidence>
<name>A0A381S8K5_9ZZZZ</name>
<proteinExistence type="predicted"/>